<organism evidence="1 2">
    <name type="scientific">Lepraria finkii</name>
    <dbReference type="NCBI Taxonomy" id="1340010"/>
    <lineage>
        <taxon>Eukaryota</taxon>
        <taxon>Fungi</taxon>
        <taxon>Dikarya</taxon>
        <taxon>Ascomycota</taxon>
        <taxon>Pezizomycotina</taxon>
        <taxon>Lecanoromycetes</taxon>
        <taxon>OSLEUM clade</taxon>
        <taxon>Lecanoromycetidae</taxon>
        <taxon>Lecanorales</taxon>
        <taxon>Lecanorineae</taxon>
        <taxon>Stereocaulaceae</taxon>
        <taxon>Lepraria</taxon>
    </lineage>
</organism>
<sequence length="127" mass="13897">MTVAIKEVIVSANIVNEAGKELLTYASLTAHGQRSAETEILAFQVDGESELIPAASIHCGELRATGYVGNTTQMYSGNKLMTYRMEWDSDIDYLDSNRLKILAPSLILEATGVTPEFKNELLDQATL</sequence>
<proteinExistence type="predicted"/>
<evidence type="ECO:0000313" key="2">
    <source>
        <dbReference type="Proteomes" id="UP001590951"/>
    </source>
</evidence>
<evidence type="ECO:0000313" key="1">
    <source>
        <dbReference type="EMBL" id="KAL2044070.1"/>
    </source>
</evidence>
<protein>
    <submittedName>
        <fullName evidence="1">Uncharacterized protein</fullName>
    </submittedName>
</protein>
<name>A0ABR4AG04_9LECA</name>
<reference evidence="1 2" key="1">
    <citation type="submission" date="2024-09" db="EMBL/GenBank/DDBJ databases">
        <title>Rethinking Asexuality: The Enigmatic Case of Functional Sexual Genes in Lepraria (Stereocaulaceae).</title>
        <authorList>
            <person name="Doellman M."/>
            <person name="Sun Y."/>
            <person name="Barcenas-Pena A."/>
            <person name="Lumbsch H.T."/>
            <person name="Grewe F."/>
        </authorList>
    </citation>
    <scope>NUCLEOTIDE SEQUENCE [LARGE SCALE GENOMIC DNA]</scope>
    <source>
        <strain evidence="1 2">Grewe 0041</strain>
    </source>
</reference>
<dbReference type="EMBL" id="JBHFEH010000226">
    <property type="protein sequence ID" value="KAL2044070.1"/>
    <property type="molecule type" value="Genomic_DNA"/>
</dbReference>
<gene>
    <name evidence="1" type="ORF">ABVK25_012500</name>
</gene>
<comment type="caution">
    <text evidence="1">The sequence shown here is derived from an EMBL/GenBank/DDBJ whole genome shotgun (WGS) entry which is preliminary data.</text>
</comment>
<keyword evidence="2" id="KW-1185">Reference proteome</keyword>
<dbReference type="Proteomes" id="UP001590951">
    <property type="component" value="Unassembled WGS sequence"/>
</dbReference>
<accession>A0ABR4AG04</accession>